<evidence type="ECO:0000313" key="2">
    <source>
        <dbReference type="Proteomes" id="UP001652624"/>
    </source>
</evidence>
<feature type="compositionally biased region" description="Low complexity" evidence="1">
    <location>
        <begin position="81"/>
        <end position="105"/>
    </location>
</feature>
<feature type="region of interest" description="Disordered" evidence="1">
    <location>
        <begin position="1"/>
        <end position="125"/>
    </location>
</feature>
<proteinExistence type="predicted"/>
<feature type="compositionally biased region" description="Basic and acidic residues" evidence="1">
    <location>
        <begin position="200"/>
        <end position="229"/>
    </location>
</feature>
<name>A0ABM3XI70_ERIEU</name>
<dbReference type="Proteomes" id="UP001652624">
    <property type="component" value="Chromosome 6"/>
</dbReference>
<feature type="region of interest" description="Disordered" evidence="1">
    <location>
        <begin position="142"/>
        <end position="166"/>
    </location>
</feature>
<feature type="compositionally biased region" description="Low complexity" evidence="1">
    <location>
        <begin position="269"/>
        <end position="283"/>
    </location>
</feature>
<feature type="compositionally biased region" description="Basic and acidic residues" evidence="1">
    <location>
        <begin position="33"/>
        <end position="45"/>
    </location>
</feature>
<feature type="compositionally biased region" description="Low complexity" evidence="1">
    <location>
        <begin position="357"/>
        <end position="375"/>
    </location>
</feature>
<gene>
    <name evidence="3" type="primary">CCDC185</name>
</gene>
<feature type="compositionally biased region" description="Basic and acidic residues" evidence="1">
    <location>
        <begin position="320"/>
        <end position="330"/>
    </location>
</feature>
<dbReference type="Pfam" id="PF15558">
    <property type="entry name" value="DUF4659"/>
    <property type="match status" value="1"/>
</dbReference>
<organism evidence="2 3">
    <name type="scientific">Erinaceus europaeus</name>
    <name type="common">Western European hedgehog</name>
    <dbReference type="NCBI Taxonomy" id="9365"/>
    <lineage>
        <taxon>Eukaryota</taxon>
        <taxon>Metazoa</taxon>
        <taxon>Chordata</taxon>
        <taxon>Craniata</taxon>
        <taxon>Vertebrata</taxon>
        <taxon>Euteleostomi</taxon>
        <taxon>Mammalia</taxon>
        <taxon>Eutheria</taxon>
        <taxon>Laurasiatheria</taxon>
        <taxon>Eulipotyphla</taxon>
        <taxon>Erinaceidae</taxon>
        <taxon>Erinaceinae</taxon>
        <taxon>Erinaceus</taxon>
    </lineage>
</organism>
<feature type="region of interest" description="Disordered" evidence="1">
    <location>
        <begin position="269"/>
        <end position="388"/>
    </location>
</feature>
<feature type="compositionally biased region" description="Basic and acidic residues" evidence="1">
    <location>
        <begin position="337"/>
        <end position="356"/>
    </location>
</feature>
<dbReference type="InterPro" id="IPR029090">
    <property type="entry name" value="DUF4659"/>
</dbReference>
<dbReference type="PANTHER" id="PTHR33663:SF3">
    <property type="entry name" value="COILED-COIL DOMAIN-CONTAINING PROTEIN 185"/>
    <property type="match status" value="1"/>
</dbReference>
<protein>
    <submittedName>
        <fullName evidence="3">Coiled-coil domain-containing protein 185</fullName>
    </submittedName>
</protein>
<evidence type="ECO:0000256" key="1">
    <source>
        <dbReference type="SAM" id="MobiDB-lite"/>
    </source>
</evidence>
<feature type="region of interest" description="Disordered" evidence="1">
    <location>
        <begin position="180"/>
        <end position="241"/>
    </location>
</feature>
<dbReference type="RefSeq" id="XP_060048522.1">
    <property type="nucleotide sequence ID" value="XM_060192539.1"/>
</dbReference>
<accession>A0ABM3XI70</accession>
<dbReference type="PANTHER" id="PTHR33663">
    <property type="entry name" value="COILED-COIL DOMAIN-CONTAINING PROTEIN 177"/>
    <property type="match status" value="1"/>
</dbReference>
<dbReference type="GeneID" id="132538974"/>
<reference evidence="3" key="1">
    <citation type="submission" date="2025-08" db="UniProtKB">
        <authorList>
            <consortium name="RefSeq"/>
        </authorList>
    </citation>
    <scope>IDENTIFICATION</scope>
</reference>
<feature type="compositionally biased region" description="Basic and acidic residues" evidence="1">
    <location>
        <begin position="285"/>
        <end position="309"/>
    </location>
</feature>
<evidence type="ECO:0000313" key="3">
    <source>
        <dbReference type="RefSeq" id="XP_060048522.1"/>
    </source>
</evidence>
<keyword evidence="2" id="KW-1185">Reference proteome</keyword>
<sequence>MEGSGHRSSRRSSWAPSPAPPPRPRRRRPRPASPRESRSLGDLARRPRPRAAWSEAAPPEGCGHCARCRPPRAPDGDRWAEPAGPGSGSPPSAGSGPRRPRSAPGEPGGEARRRQLQSGLREALASARGQELVALVLSRLQKAQRMRELQRQAAAAWDDLQRSDRRVRRTLERERRLLLQQSREHWQLLEPRRAHGGPRAGRETPPEERAREPAEPGRRRWPEPERPPARGEPPCPGKAGLSSLVNYEARRVLRDCQAKAEELLRRLALEQPAGEAPPLAPGAERPPEGRRRAPRAEPGAHRGPRDKALQLRQPGLLREQVLEQVRERQSHVAGIKEALRRREREEAPRDRARDPGRAAPTPTTPSSGSLDALLLEARRRAGLQRGRY</sequence>
<feature type="compositionally biased region" description="Basic and acidic residues" evidence="1">
    <location>
        <begin position="180"/>
        <end position="193"/>
    </location>
</feature>